<evidence type="ECO:0008006" key="3">
    <source>
        <dbReference type="Google" id="ProtNLM"/>
    </source>
</evidence>
<dbReference type="InterPro" id="IPR019271">
    <property type="entry name" value="DUF2284_metal-binding"/>
</dbReference>
<reference evidence="1" key="1">
    <citation type="submission" date="2019-11" db="EMBL/GenBank/DDBJ databases">
        <title>Microbial mats filling the niche in hypersaline microbial mats.</title>
        <authorList>
            <person name="Wong H.L."/>
            <person name="Macleod F.I."/>
            <person name="White R.A. III"/>
            <person name="Burns B.P."/>
        </authorList>
    </citation>
    <scope>NUCLEOTIDE SEQUENCE</scope>
    <source>
        <strain evidence="1">Bin_327</strain>
    </source>
</reference>
<accession>A0A9D5KB54</accession>
<gene>
    <name evidence="1" type="ORF">GF359_09905</name>
</gene>
<evidence type="ECO:0000313" key="1">
    <source>
        <dbReference type="EMBL" id="MBD3365514.1"/>
    </source>
</evidence>
<evidence type="ECO:0000313" key="2">
    <source>
        <dbReference type="Proteomes" id="UP000630660"/>
    </source>
</evidence>
<dbReference type="Pfam" id="PF10050">
    <property type="entry name" value="DUF2284"/>
    <property type="match status" value="1"/>
</dbReference>
<proteinExistence type="predicted"/>
<dbReference type="Proteomes" id="UP000630660">
    <property type="component" value="Unassembled WGS sequence"/>
</dbReference>
<dbReference type="EMBL" id="WJKJ01000328">
    <property type="protein sequence ID" value="MBD3365514.1"/>
    <property type="molecule type" value="Genomic_DNA"/>
</dbReference>
<organism evidence="1 2">
    <name type="scientific">candidate division WOR-3 bacterium</name>
    <dbReference type="NCBI Taxonomy" id="2052148"/>
    <lineage>
        <taxon>Bacteria</taxon>
        <taxon>Bacteria division WOR-3</taxon>
    </lineage>
</organism>
<dbReference type="AlphaFoldDB" id="A0A9D5KB54"/>
<name>A0A9D5KB54_UNCW3</name>
<comment type="caution">
    <text evidence="1">The sequence shown here is derived from an EMBL/GenBank/DDBJ whole genome shotgun (WGS) entry which is preliminary data.</text>
</comment>
<protein>
    <recommendedName>
        <fullName evidence="3">DUF2284 domain-containing protein</fullName>
    </recommendedName>
</protein>
<sequence length="155" mass="17241">MRAVDAVIVPAETVVVAQWVREKCRFGCPGYGKNLMCPPNTPTPFQTRKMIDSYKVALLIHGTEKTPINRIVEKLEKSMLLDGFEKSFGMGAGPCFLCEDCPDDASGCRYPDKARPSMEACGIDVYSTVRAHGFPIEVLKTMEDKPNYYGLILIE</sequence>